<gene>
    <name evidence="1" type="ORF">SNEC2469_LOCUS33706</name>
</gene>
<comment type="caution">
    <text evidence="1">The sequence shown here is derived from an EMBL/GenBank/DDBJ whole genome shotgun (WGS) entry which is preliminary data.</text>
</comment>
<dbReference type="OrthoDB" id="10398552at2759"/>
<protein>
    <submittedName>
        <fullName evidence="1">Uncharacterized protein</fullName>
    </submittedName>
</protein>
<accession>A0A813C830</accession>
<evidence type="ECO:0000313" key="2">
    <source>
        <dbReference type="Proteomes" id="UP000601435"/>
    </source>
</evidence>
<dbReference type="AlphaFoldDB" id="A0A813C830"/>
<dbReference type="EMBL" id="CAJNJA010090060">
    <property type="protein sequence ID" value="CAE7939959.1"/>
    <property type="molecule type" value="Genomic_DNA"/>
</dbReference>
<sequence>MLGHCLDPNESVRKAAHHLVGEHVFDGLGFVKELVADTMLSHMRDILSARGETQVTWDRMERCMVHLEGLLRSLTKRQRQEWASVLVRLLHSLQSAAAPLRATRQKLMVHKLKLLWCADGDPKRTYAYEELQLQACSKSPNFEDVRQDLKLLLVCC</sequence>
<reference evidence="1" key="1">
    <citation type="submission" date="2021-02" db="EMBL/GenBank/DDBJ databases">
        <authorList>
            <person name="Dougan E. K."/>
            <person name="Rhodes N."/>
            <person name="Thang M."/>
            <person name="Chan C."/>
        </authorList>
    </citation>
    <scope>NUCLEOTIDE SEQUENCE</scope>
</reference>
<name>A0A813C830_9DINO</name>
<dbReference type="Proteomes" id="UP000601435">
    <property type="component" value="Unassembled WGS sequence"/>
</dbReference>
<proteinExistence type="predicted"/>
<organism evidence="1 2">
    <name type="scientific">Symbiodinium necroappetens</name>
    <dbReference type="NCBI Taxonomy" id="1628268"/>
    <lineage>
        <taxon>Eukaryota</taxon>
        <taxon>Sar</taxon>
        <taxon>Alveolata</taxon>
        <taxon>Dinophyceae</taxon>
        <taxon>Suessiales</taxon>
        <taxon>Symbiodiniaceae</taxon>
        <taxon>Symbiodinium</taxon>
    </lineage>
</organism>
<evidence type="ECO:0000313" key="1">
    <source>
        <dbReference type="EMBL" id="CAE7939959.1"/>
    </source>
</evidence>
<keyword evidence="2" id="KW-1185">Reference proteome</keyword>